<evidence type="ECO:0000256" key="1">
    <source>
        <dbReference type="SAM" id="SignalP"/>
    </source>
</evidence>
<dbReference type="EMBL" id="LODL01000035">
    <property type="protein sequence ID" value="KXB29614.1"/>
    <property type="molecule type" value="Genomic_DNA"/>
</dbReference>
<feature type="signal peptide" evidence="1">
    <location>
        <begin position="1"/>
        <end position="20"/>
    </location>
</feature>
<accession>A0A133XFA9</accession>
<keyword evidence="3" id="KW-1185">Reference proteome</keyword>
<reference evidence="2 3" key="1">
    <citation type="submission" date="2015-12" db="EMBL/GenBank/DDBJ databases">
        <title>Nitrous oxide reduction kinetics distinguish bacteria harboring typical versus atypical NosZ.</title>
        <authorList>
            <person name="Yoon S."/>
            <person name="Nissen S."/>
            <person name="Park D."/>
            <person name="Sanford R.A."/>
            <person name="Loeffler F.E."/>
        </authorList>
    </citation>
    <scope>NUCLEOTIDE SEQUENCE [LARGE SCALE GENOMIC DNA]</scope>
    <source>
        <strain evidence="2 3">ATCC BAA-841</strain>
    </source>
</reference>
<name>A0A133XFA9_9RHOO</name>
<evidence type="ECO:0008006" key="4">
    <source>
        <dbReference type="Google" id="ProtNLM"/>
    </source>
</evidence>
<keyword evidence="1" id="KW-0732">Signal</keyword>
<evidence type="ECO:0000313" key="3">
    <source>
        <dbReference type="Proteomes" id="UP000070186"/>
    </source>
</evidence>
<organism evidence="2 3">
    <name type="scientific">Dechloromonas denitrificans</name>
    <dbReference type="NCBI Taxonomy" id="281362"/>
    <lineage>
        <taxon>Bacteria</taxon>
        <taxon>Pseudomonadati</taxon>
        <taxon>Pseudomonadota</taxon>
        <taxon>Betaproteobacteria</taxon>
        <taxon>Rhodocyclales</taxon>
        <taxon>Azonexaceae</taxon>
        <taxon>Dechloromonas</taxon>
    </lineage>
</organism>
<dbReference type="AlphaFoldDB" id="A0A133XFA9"/>
<proteinExistence type="predicted"/>
<sequence length="210" mass="23312">MINKSIFGHFSLLTAALVLASLVGCKGSDSKPDDGKPAAAAKQTFQRSGYACCNLHYEGDWISDSNLAQLAFIPAGTPINVKKIDGYRAYVEVDGKPMRLGHDYGRAQETTEQWVSKIVVLDDPKARIAKFPPTVRKAIEAGKLMKGMTKEQVVIAVGYPQTNENPNLDGPYWRYWWSSFGPYYVYWSGNKVSKIDGHSETVGYMTYKGK</sequence>
<gene>
    <name evidence="2" type="ORF">AT959_16880</name>
</gene>
<protein>
    <recommendedName>
        <fullName evidence="4">Lipoprotein SmpA/OmlA domain-containing protein</fullName>
    </recommendedName>
</protein>
<dbReference type="PROSITE" id="PS51257">
    <property type="entry name" value="PROKAR_LIPOPROTEIN"/>
    <property type="match status" value="1"/>
</dbReference>
<feature type="chain" id="PRO_5007459585" description="Lipoprotein SmpA/OmlA domain-containing protein" evidence="1">
    <location>
        <begin position="21"/>
        <end position="210"/>
    </location>
</feature>
<evidence type="ECO:0000313" key="2">
    <source>
        <dbReference type="EMBL" id="KXB29614.1"/>
    </source>
</evidence>
<comment type="caution">
    <text evidence="2">The sequence shown here is derived from an EMBL/GenBank/DDBJ whole genome shotgun (WGS) entry which is preliminary data.</text>
</comment>
<dbReference type="STRING" id="281362.AT959_16880"/>
<dbReference type="Proteomes" id="UP000070186">
    <property type="component" value="Unassembled WGS sequence"/>
</dbReference>